<feature type="transmembrane region" description="Helical" evidence="1">
    <location>
        <begin position="191"/>
        <end position="209"/>
    </location>
</feature>
<dbReference type="AlphaFoldDB" id="A0A087S4L1"/>
<reference evidence="2 3" key="1">
    <citation type="submission" date="2014-06" db="EMBL/GenBank/DDBJ databases">
        <authorList>
            <person name="Ngugi D.K."/>
            <person name="Blom J."/>
            <person name="Alam I."/>
            <person name="Rashid M."/>
            <person name="Baalawi W."/>
            <person name="Zhang G."/>
            <person name="Hikmawan T."/>
            <person name="Guan Y."/>
            <person name="Antunes A."/>
            <person name="Siam R."/>
            <person name="El-Dorry H."/>
            <person name="Bajic V."/>
            <person name="Stingl U."/>
        </authorList>
    </citation>
    <scope>NUCLEOTIDE SEQUENCE [LARGE SCALE GENOMIC DNA]</scope>
    <source>
        <strain evidence="2">SCGC RSA3</strain>
    </source>
</reference>
<accession>A0A087S4L1</accession>
<gene>
    <name evidence="2" type="ORF">SCCGRSA3_00121</name>
</gene>
<keyword evidence="3" id="KW-1185">Reference proteome</keyword>
<feature type="transmembrane region" description="Helical" evidence="1">
    <location>
        <begin position="221"/>
        <end position="242"/>
    </location>
</feature>
<comment type="caution">
    <text evidence="2">The sequence shown here is derived from an EMBL/GenBank/DDBJ whole genome shotgun (WGS) entry which is preliminary data.</text>
</comment>
<keyword evidence="1" id="KW-0472">Membrane</keyword>
<organism evidence="2 3">
    <name type="scientific">Marine Group I thaumarchaeote SCGC RSA3</name>
    <dbReference type="NCBI Taxonomy" id="1503183"/>
    <lineage>
        <taxon>Archaea</taxon>
        <taxon>Nitrososphaerota</taxon>
        <taxon>Marine Group I</taxon>
    </lineage>
</organism>
<name>A0A087S4L1_9ARCH</name>
<evidence type="ECO:0000313" key="2">
    <source>
        <dbReference type="EMBL" id="KFM20665.1"/>
    </source>
</evidence>
<keyword evidence="1" id="KW-0812">Transmembrane</keyword>
<evidence type="ECO:0000313" key="3">
    <source>
        <dbReference type="Proteomes" id="UP000029383"/>
    </source>
</evidence>
<evidence type="ECO:0000256" key="1">
    <source>
        <dbReference type="SAM" id="Phobius"/>
    </source>
</evidence>
<sequence>MIKSNVIFAFLILSSILTTIPVDGFSDQSTESLIFENPNKSSTPKIVTHHTLSFHEKIAMNTDNAKNNSSDVLGSSYSSHKEIKFNEKLQLTVSQLDEKILNFGIVSNDRIAILDRINDKQSRASFTTSGLKLSEVENSVVEELFAIQLPVGLELEQIQFNKLFEDISDSLVPIQSLLIISSEVNDDSSQLGNTVLVFFIAPIIGYVLLRSEKEKLQFYEVKKFFSIFVLVIMSSTILLMPLSVSSSYWGMAYAEEFSFDGIIDDHQNSLISNATSVESTTELTNATTTELTNATTTELTNATTTELTNATTTEPM</sequence>
<proteinExistence type="predicted"/>
<protein>
    <submittedName>
        <fullName evidence="2">Uncharacterized protein</fullName>
    </submittedName>
</protein>
<dbReference type="PATRIC" id="fig|1503183.3.peg.111"/>
<keyword evidence="1" id="KW-1133">Transmembrane helix</keyword>
<dbReference type="EMBL" id="JOTD01000018">
    <property type="protein sequence ID" value="KFM20665.1"/>
    <property type="molecule type" value="Genomic_DNA"/>
</dbReference>
<dbReference type="Proteomes" id="UP000029383">
    <property type="component" value="Unassembled WGS sequence"/>
</dbReference>